<dbReference type="STRING" id="1176198.SAMN05444716_10260"/>
<feature type="transmembrane region" description="Helical" evidence="2">
    <location>
        <begin position="31"/>
        <end position="48"/>
    </location>
</feature>
<dbReference type="InterPro" id="IPR007313">
    <property type="entry name" value="FxsA"/>
</dbReference>
<dbReference type="EMBL" id="FPAB01000002">
    <property type="protein sequence ID" value="SFS52339.1"/>
    <property type="molecule type" value="Genomic_DNA"/>
</dbReference>
<dbReference type="PANTHER" id="PTHR35335:SF1">
    <property type="entry name" value="UPF0716 PROTEIN FXSA"/>
    <property type="match status" value="1"/>
</dbReference>
<keyword evidence="2" id="KW-1133">Transmembrane helix</keyword>
<feature type="compositionally biased region" description="Acidic residues" evidence="1">
    <location>
        <begin position="187"/>
        <end position="196"/>
    </location>
</feature>
<dbReference type="Pfam" id="PF04186">
    <property type="entry name" value="FxsA"/>
    <property type="match status" value="1"/>
</dbReference>
<proteinExistence type="predicted"/>
<protein>
    <submittedName>
        <fullName evidence="3">UPF0716 protein FxsA</fullName>
    </submittedName>
</protein>
<dbReference type="GO" id="GO:0016020">
    <property type="term" value="C:membrane"/>
    <property type="evidence" value="ECO:0007669"/>
    <property type="project" value="InterPro"/>
</dbReference>
<dbReference type="RefSeq" id="WP_019434594.1">
    <property type="nucleotide sequence ID" value="NZ_CP054938.1"/>
</dbReference>
<evidence type="ECO:0000256" key="1">
    <source>
        <dbReference type="SAM" id="MobiDB-lite"/>
    </source>
</evidence>
<sequence>MTSGFPNPYEGARGRPSGAHSVATRRRSRPLLPLGVAVWAVLEIWLLTLVGQAWGGLTVFLILAGGLLVGALVIKGAGRRAWQQLTASVRAAQEPGAAKERPEPAGRRRSNALTMLGGLLIMVPGLLSDVLGLLLVFPPTAALLTRLGGHWLRRSTGPVGAVFTDVRAAQQQMRMRRPDGKVVPGEVLDEDGPVVDEDGRRDRRGEDGRP</sequence>
<organism evidence="3 4">
    <name type="scientific">Streptomyces harbinensis</name>
    <dbReference type="NCBI Taxonomy" id="1176198"/>
    <lineage>
        <taxon>Bacteria</taxon>
        <taxon>Bacillati</taxon>
        <taxon>Actinomycetota</taxon>
        <taxon>Actinomycetes</taxon>
        <taxon>Kitasatosporales</taxon>
        <taxon>Streptomycetaceae</taxon>
        <taxon>Streptomyces</taxon>
    </lineage>
</organism>
<feature type="region of interest" description="Disordered" evidence="1">
    <location>
        <begin position="173"/>
        <end position="210"/>
    </location>
</feature>
<feature type="transmembrane region" description="Helical" evidence="2">
    <location>
        <begin position="54"/>
        <end position="74"/>
    </location>
</feature>
<evidence type="ECO:0000313" key="4">
    <source>
        <dbReference type="Proteomes" id="UP000198873"/>
    </source>
</evidence>
<feature type="region of interest" description="Disordered" evidence="1">
    <location>
        <begin position="1"/>
        <end position="22"/>
    </location>
</feature>
<name>A0A1I6QIP2_9ACTN</name>
<dbReference type="AlphaFoldDB" id="A0A1I6QIP2"/>
<dbReference type="NCBIfam" id="NF008527">
    <property type="entry name" value="PRK11463.1-1"/>
    <property type="match status" value="1"/>
</dbReference>
<dbReference type="PANTHER" id="PTHR35335">
    <property type="entry name" value="UPF0716 PROTEIN FXSA"/>
    <property type="match status" value="1"/>
</dbReference>
<keyword evidence="2" id="KW-0472">Membrane</keyword>
<dbReference type="Proteomes" id="UP000198873">
    <property type="component" value="Unassembled WGS sequence"/>
</dbReference>
<reference evidence="4" key="1">
    <citation type="submission" date="2016-10" db="EMBL/GenBank/DDBJ databases">
        <authorList>
            <person name="Varghese N."/>
            <person name="Submissions S."/>
        </authorList>
    </citation>
    <scope>NUCLEOTIDE SEQUENCE [LARGE SCALE GENOMIC DNA]</scope>
    <source>
        <strain evidence="4">CGMCC 4.7047</strain>
    </source>
</reference>
<gene>
    <name evidence="3" type="ORF">SAMN05444716_10260</name>
</gene>
<feature type="compositionally biased region" description="Basic and acidic residues" evidence="1">
    <location>
        <begin position="197"/>
        <end position="210"/>
    </location>
</feature>
<dbReference type="NCBIfam" id="NF008528">
    <property type="entry name" value="PRK11463.1-2"/>
    <property type="match status" value="1"/>
</dbReference>
<keyword evidence="4" id="KW-1185">Reference proteome</keyword>
<evidence type="ECO:0000313" key="3">
    <source>
        <dbReference type="EMBL" id="SFS52339.1"/>
    </source>
</evidence>
<accession>A0A1I6QIP2</accession>
<feature type="transmembrane region" description="Helical" evidence="2">
    <location>
        <begin position="116"/>
        <end position="137"/>
    </location>
</feature>
<evidence type="ECO:0000256" key="2">
    <source>
        <dbReference type="SAM" id="Phobius"/>
    </source>
</evidence>
<keyword evidence="2" id="KW-0812">Transmembrane</keyword>